<reference evidence="2" key="1">
    <citation type="submission" date="2016-10" db="EMBL/GenBank/DDBJ databases">
        <authorList>
            <person name="Varghese N."/>
            <person name="Submissions S."/>
        </authorList>
    </citation>
    <scope>NUCLEOTIDE SEQUENCE [LARGE SCALE GENOMIC DNA]</scope>
    <source>
        <strain evidence="2">CGMCC 4.3519</strain>
    </source>
</reference>
<keyword evidence="2" id="KW-1185">Reference proteome</keyword>
<dbReference type="STRING" id="403935.SAMN05216481_102516"/>
<organism evidence="1 2">
    <name type="scientific">Streptomyces radiopugnans</name>
    <dbReference type="NCBI Taxonomy" id="403935"/>
    <lineage>
        <taxon>Bacteria</taxon>
        <taxon>Bacillati</taxon>
        <taxon>Actinomycetota</taxon>
        <taxon>Actinomycetes</taxon>
        <taxon>Kitasatosporales</taxon>
        <taxon>Streptomycetaceae</taxon>
        <taxon>Streptomyces</taxon>
    </lineage>
</organism>
<gene>
    <name evidence="1" type="ORF">SAMN05216481_102516</name>
</gene>
<protein>
    <recommendedName>
        <fullName evidence="3">DUF3558 domain-containing protein</fullName>
    </recommendedName>
</protein>
<evidence type="ECO:0000313" key="2">
    <source>
        <dbReference type="Proteomes" id="UP000199055"/>
    </source>
</evidence>
<dbReference type="Proteomes" id="UP000199055">
    <property type="component" value="Unassembled WGS sequence"/>
</dbReference>
<dbReference type="AlphaFoldDB" id="A0A1H9BPM1"/>
<proteinExistence type="predicted"/>
<evidence type="ECO:0000313" key="1">
    <source>
        <dbReference type="EMBL" id="SEP90886.1"/>
    </source>
</evidence>
<accession>A0A1H9BPM1</accession>
<dbReference type="EMBL" id="FOET01000002">
    <property type="protein sequence ID" value="SEP90886.1"/>
    <property type="molecule type" value="Genomic_DNA"/>
</dbReference>
<sequence length="167" mass="17558">MASAAGALLLCLGTTACSSQERNYEIPSALCGTAVSPDLTTPLLPPGDRISSTLSDRVEGVKRCLVDVDGQQVLALSTEWWKKGTSLGKAALVIPNVDPDDKETEDGRYLYSDTGAIGKVTCPNPRKDDGDLFVAARVNEPGRPDEAAMKKLIAAYAEAVGKSGECT</sequence>
<dbReference type="RefSeq" id="WP_093656650.1">
    <property type="nucleotide sequence ID" value="NZ_FOET01000002.1"/>
</dbReference>
<evidence type="ECO:0008006" key="3">
    <source>
        <dbReference type="Google" id="ProtNLM"/>
    </source>
</evidence>
<name>A0A1H9BPM1_9ACTN</name>